<accession>A0A7W6C3A3</accession>
<dbReference type="RefSeq" id="WP_183618110.1">
    <property type="nucleotide sequence ID" value="NZ_JACIDY010000008.1"/>
</dbReference>
<name>A0A7W6C3A3_9SPHN</name>
<evidence type="ECO:0000313" key="1">
    <source>
        <dbReference type="EMBL" id="MBB3941360.1"/>
    </source>
</evidence>
<protein>
    <submittedName>
        <fullName evidence="1">Uncharacterized protein</fullName>
    </submittedName>
</protein>
<proteinExistence type="predicted"/>
<keyword evidence="2" id="KW-1185">Reference proteome</keyword>
<dbReference type="Proteomes" id="UP000561459">
    <property type="component" value="Unassembled WGS sequence"/>
</dbReference>
<dbReference type="AlphaFoldDB" id="A0A7W6C3A3"/>
<gene>
    <name evidence="1" type="ORF">GGR39_003036</name>
</gene>
<evidence type="ECO:0000313" key="2">
    <source>
        <dbReference type="Proteomes" id="UP000561459"/>
    </source>
</evidence>
<comment type="caution">
    <text evidence="1">The sequence shown here is derived from an EMBL/GenBank/DDBJ whole genome shotgun (WGS) entry which is preliminary data.</text>
</comment>
<dbReference type="EMBL" id="JACIDY010000008">
    <property type="protein sequence ID" value="MBB3941360.1"/>
    <property type="molecule type" value="Genomic_DNA"/>
</dbReference>
<reference evidence="1 2" key="1">
    <citation type="submission" date="2020-08" db="EMBL/GenBank/DDBJ databases">
        <title>Genomic Encyclopedia of Type Strains, Phase IV (KMG-IV): sequencing the most valuable type-strain genomes for metagenomic binning, comparative biology and taxonomic classification.</title>
        <authorList>
            <person name="Goeker M."/>
        </authorList>
    </citation>
    <scope>NUCLEOTIDE SEQUENCE [LARGE SCALE GENOMIC DNA]</scope>
    <source>
        <strain evidence="1 2">DSM 27568</strain>
    </source>
</reference>
<organism evidence="1 2">
    <name type="scientific">Novosphingobium fluoreni</name>
    <dbReference type="NCBI Taxonomy" id="1391222"/>
    <lineage>
        <taxon>Bacteria</taxon>
        <taxon>Pseudomonadati</taxon>
        <taxon>Pseudomonadota</taxon>
        <taxon>Alphaproteobacteria</taxon>
        <taxon>Sphingomonadales</taxon>
        <taxon>Sphingomonadaceae</taxon>
        <taxon>Novosphingobium</taxon>
    </lineage>
</organism>
<sequence>MALTALEEARGEPGLLVEIRGTISANVAADLLKAHNKAFRAWCRANGESARDLVIVDSGTGSYWARLKDAAEVAGLLQLGSDIFPAFMTHLAEIVHLGFASDPSEFSALFTDLLKAYRKAIANKTVQAVVISGLTIKPFEITTVKQVDQIIVVAEAQRLSKKAPTPLRPVIAHDEVEWRIPSAQRGPGFKRHGTVREVDRTIYVRLEGMDGALLPAHGRHVGRLKDGLAYEFEGHTLTNEAKETIGYVIDRADSIPQLL</sequence>